<sequence>MGGLQTLPNLVPLQTTLAFHHPLNLLVIVVQQLIFLLIKDTKAKEKELQAKEVELKKRDRYFIHPMSYGSLKLLLI</sequence>
<dbReference type="Proteomes" id="UP000009183">
    <property type="component" value="Chromosome 19"/>
</dbReference>
<evidence type="ECO:0000313" key="3">
    <source>
        <dbReference type="Proteomes" id="UP000009183"/>
    </source>
</evidence>
<keyword evidence="1" id="KW-0812">Transmembrane</keyword>
<reference evidence="3" key="1">
    <citation type="journal article" date="2007" name="Nature">
        <title>The grapevine genome sequence suggests ancestral hexaploidization in major angiosperm phyla.</title>
        <authorList>
            <consortium name="The French-Italian Public Consortium for Grapevine Genome Characterization."/>
            <person name="Jaillon O."/>
            <person name="Aury J.-M."/>
            <person name="Noel B."/>
            <person name="Policriti A."/>
            <person name="Clepet C."/>
            <person name="Casagrande A."/>
            <person name="Choisne N."/>
            <person name="Aubourg S."/>
            <person name="Vitulo N."/>
            <person name="Jubin C."/>
            <person name="Vezzi A."/>
            <person name="Legeai F."/>
            <person name="Hugueney P."/>
            <person name="Dasilva C."/>
            <person name="Horner D."/>
            <person name="Mica E."/>
            <person name="Jublot D."/>
            <person name="Poulain J."/>
            <person name="Bruyere C."/>
            <person name="Billault A."/>
            <person name="Segurens B."/>
            <person name="Gouyvenoux M."/>
            <person name="Ugarte E."/>
            <person name="Cattonaro F."/>
            <person name="Anthouard V."/>
            <person name="Vico V."/>
            <person name="Del Fabbro C."/>
            <person name="Alaux M."/>
            <person name="Di Gaspero G."/>
            <person name="Dumas V."/>
            <person name="Felice N."/>
            <person name="Paillard S."/>
            <person name="Juman I."/>
            <person name="Moroldo M."/>
            <person name="Scalabrin S."/>
            <person name="Canaguier A."/>
            <person name="Le Clainche I."/>
            <person name="Malacrida G."/>
            <person name="Durand E."/>
            <person name="Pesole G."/>
            <person name="Laucou V."/>
            <person name="Chatelet P."/>
            <person name="Merdinoglu D."/>
            <person name="Delledonne M."/>
            <person name="Pezzotti M."/>
            <person name="Lecharny A."/>
            <person name="Scarpelli C."/>
            <person name="Artiguenave F."/>
            <person name="Pe M.E."/>
            <person name="Valle G."/>
            <person name="Morgante M."/>
            <person name="Caboche M."/>
            <person name="Adam-Blondon A.-F."/>
            <person name="Weissenbach J."/>
            <person name="Quetier F."/>
            <person name="Wincker P."/>
        </authorList>
    </citation>
    <scope>NUCLEOTIDE SEQUENCE [LARGE SCALE GENOMIC DNA]</scope>
    <source>
        <strain evidence="3">cv. Pinot noir / PN40024</strain>
    </source>
</reference>
<proteinExistence type="predicted"/>
<dbReference type="EMBL" id="FN595503">
    <property type="protein sequence ID" value="CBI24169.3"/>
    <property type="molecule type" value="Genomic_DNA"/>
</dbReference>
<name>D7T0U9_VITVI</name>
<dbReference type="AlphaFoldDB" id="D7T0U9"/>
<keyword evidence="1" id="KW-0472">Membrane</keyword>
<evidence type="ECO:0000256" key="1">
    <source>
        <dbReference type="SAM" id="Phobius"/>
    </source>
</evidence>
<evidence type="ECO:0000313" key="2">
    <source>
        <dbReference type="EMBL" id="CBI24169.3"/>
    </source>
</evidence>
<feature type="transmembrane region" description="Helical" evidence="1">
    <location>
        <begin position="20"/>
        <end position="38"/>
    </location>
</feature>
<keyword evidence="3" id="KW-1185">Reference proteome</keyword>
<dbReference type="STRING" id="29760.D7T0U9"/>
<gene>
    <name evidence="2" type="ordered locus">VIT_19s0085g00590</name>
</gene>
<protein>
    <submittedName>
        <fullName evidence="2">Uncharacterized protein</fullName>
    </submittedName>
</protein>
<dbReference type="PaxDb" id="29760-VIT_19s0085g00590.t01"/>
<dbReference type="HOGENOM" id="CLU_2659575_0_0_1"/>
<keyword evidence="1" id="KW-1133">Transmembrane helix</keyword>
<accession>D7T0U9</accession>
<organism evidence="2 3">
    <name type="scientific">Vitis vinifera</name>
    <name type="common">Grape</name>
    <dbReference type="NCBI Taxonomy" id="29760"/>
    <lineage>
        <taxon>Eukaryota</taxon>
        <taxon>Viridiplantae</taxon>
        <taxon>Streptophyta</taxon>
        <taxon>Embryophyta</taxon>
        <taxon>Tracheophyta</taxon>
        <taxon>Spermatophyta</taxon>
        <taxon>Magnoliopsida</taxon>
        <taxon>eudicotyledons</taxon>
        <taxon>Gunneridae</taxon>
        <taxon>Pentapetalae</taxon>
        <taxon>rosids</taxon>
        <taxon>Vitales</taxon>
        <taxon>Vitaceae</taxon>
        <taxon>Viteae</taxon>
        <taxon>Vitis</taxon>
    </lineage>
</organism>
<dbReference type="InParanoid" id="D7T0U9"/>